<dbReference type="SUPFAM" id="SSF54236">
    <property type="entry name" value="Ubiquitin-like"/>
    <property type="match status" value="1"/>
</dbReference>
<feature type="domain" description="UBX" evidence="2">
    <location>
        <begin position="246"/>
        <end position="324"/>
    </location>
</feature>
<dbReference type="CDD" id="cd01767">
    <property type="entry name" value="UBX"/>
    <property type="match status" value="1"/>
</dbReference>
<reference evidence="4" key="1">
    <citation type="submission" date="2017-01" db="EMBL/GenBank/DDBJ databases">
        <authorList>
            <person name="Wang Y."/>
            <person name="White M."/>
            <person name="Kvist S."/>
            <person name="Moncalvo J.-M."/>
        </authorList>
    </citation>
    <scope>NUCLEOTIDE SEQUENCE [LARGE SCALE GENOMIC DNA]</scope>
    <source>
        <strain evidence="4">ID-206-W2</strain>
    </source>
</reference>
<dbReference type="EMBL" id="LSSM01007748">
    <property type="protein sequence ID" value="OMJ07046.1"/>
    <property type="molecule type" value="Genomic_DNA"/>
</dbReference>
<protein>
    <recommendedName>
        <fullName evidence="2">UBX domain-containing protein</fullName>
    </recommendedName>
</protein>
<dbReference type="InterPro" id="IPR029071">
    <property type="entry name" value="Ubiquitin-like_domsf"/>
</dbReference>
<dbReference type="GO" id="GO:0005783">
    <property type="term" value="C:endoplasmic reticulum"/>
    <property type="evidence" value="ECO:0007669"/>
    <property type="project" value="TreeGrafter"/>
</dbReference>
<sequence length="448" mass="50232">MTTDTLNWSSKSSADAVYEALTTNKVFLAFVSVDIPSVPRLIFVRAGTCLKNYDSSVTLQDITDFISTLEIVPLPTSSISTENFADNSNDLSQSSSIEEPPKTNAQFKANEGESSEKPSGNPKNLEENKDTKSNNITKQLQQSNNDKAKKLDTIQSKQSKNIKLEFITLIYYLFQKIISPSPIIVDSSKENPKPYLKISKEDQEYKKNLLLEISRDRKAINESRKFYDISKAAKADSTIVQSNKPVNVNISKISVRLTNGDIKKFEFKPTDTFSKVREEVSPLLQNLKKNYQIIQSYPARVLDQSVDSTSLYDLDLVPSASLSIKVIESSSLVAEKSSSFFNYILDFFTVLIYRIYAFYLGVPYQSPAKLSYVPKRPSLDPSSSKERSKYNSFDSESKSSPIKNVSIDQDDEKASTLRRRKNARKSSTGNASDSDNVPLYNGNSTNVQ</sequence>
<evidence type="ECO:0000259" key="2">
    <source>
        <dbReference type="PROSITE" id="PS50033"/>
    </source>
</evidence>
<dbReference type="GO" id="GO:0036503">
    <property type="term" value="P:ERAD pathway"/>
    <property type="evidence" value="ECO:0007669"/>
    <property type="project" value="TreeGrafter"/>
</dbReference>
<evidence type="ECO:0000256" key="1">
    <source>
        <dbReference type="SAM" id="MobiDB-lite"/>
    </source>
</evidence>
<name>A0A1R1WXC6_9FUNG</name>
<accession>A0A1R1WXC6</accession>
<dbReference type="SMART" id="SM00166">
    <property type="entry name" value="UBX"/>
    <property type="match status" value="1"/>
</dbReference>
<feature type="region of interest" description="Disordered" evidence="1">
    <location>
        <begin position="373"/>
        <end position="448"/>
    </location>
</feature>
<dbReference type="PANTHER" id="PTHR46424">
    <property type="entry name" value="UBX DOMAIN-CONTAINING PROTEIN 4"/>
    <property type="match status" value="1"/>
</dbReference>
<dbReference type="Pfam" id="PF00789">
    <property type="entry name" value="UBX"/>
    <property type="match status" value="1"/>
</dbReference>
<keyword evidence="4" id="KW-1185">Reference proteome</keyword>
<evidence type="ECO:0000313" key="4">
    <source>
        <dbReference type="Proteomes" id="UP000187429"/>
    </source>
</evidence>
<dbReference type="Proteomes" id="UP000187429">
    <property type="component" value="Unassembled WGS sequence"/>
</dbReference>
<organism evidence="3 4">
    <name type="scientific">Smittium culicis</name>
    <dbReference type="NCBI Taxonomy" id="133412"/>
    <lineage>
        <taxon>Eukaryota</taxon>
        <taxon>Fungi</taxon>
        <taxon>Fungi incertae sedis</taxon>
        <taxon>Zoopagomycota</taxon>
        <taxon>Kickxellomycotina</taxon>
        <taxon>Harpellomycetes</taxon>
        <taxon>Harpellales</taxon>
        <taxon>Legeriomycetaceae</taxon>
        <taxon>Smittium</taxon>
    </lineage>
</organism>
<dbReference type="PANTHER" id="PTHR46424:SF1">
    <property type="entry name" value="UBX DOMAIN-CONTAINING PROTEIN 4"/>
    <property type="match status" value="1"/>
</dbReference>
<dbReference type="InterPro" id="IPR001012">
    <property type="entry name" value="UBX_dom"/>
</dbReference>
<dbReference type="AlphaFoldDB" id="A0A1R1WXC6"/>
<dbReference type="Gene3D" id="3.10.20.90">
    <property type="entry name" value="Phosphatidylinositol 3-kinase Catalytic Subunit, Chain A, domain 1"/>
    <property type="match status" value="1"/>
</dbReference>
<dbReference type="PROSITE" id="PS50033">
    <property type="entry name" value="UBX"/>
    <property type="match status" value="1"/>
</dbReference>
<feature type="compositionally biased region" description="Polar residues" evidence="1">
    <location>
        <begin position="390"/>
        <end position="407"/>
    </location>
</feature>
<gene>
    <name evidence="3" type="ORF">AYI69_g11582</name>
</gene>
<proteinExistence type="predicted"/>
<feature type="compositionally biased region" description="Polar residues" evidence="1">
    <location>
        <begin position="133"/>
        <end position="145"/>
    </location>
</feature>
<evidence type="ECO:0000313" key="3">
    <source>
        <dbReference type="EMBL" id="OMJ07046.1"/>
    </source>
</evidence>
<feature type="compositionally biased region" description="Polar residues" evidence="1">
    <location>
        <begin position="83"/>
        <end position="107"/>
    </location>
</feature>
<comment type="caution">
    <text evidence="3">The sequence shown here is derived from an EMBL/GenBank/DDBJ whole genome shotgun (WGS) entry which is preliminary data.</text>
</comment>
<dbReference type="OrthoDB" id="2445133at2759"/>
<feature type="region of interest" description="Disordered" evidence="1">
    <location>
        <begin position="83"/>
        <end position="151"/>
    </location>
</feature>
<feature type="compositionally biased region" description="Polar residues" evidence="1">
    <location>
        <begin position="425"/>
        <end position="448"/>
    </location>
</feature>